<evidence type="ECO:0000313" key="1">
    <source>
        <dbReference type="EMBL" id="MDR9900786.1"/>
    </source>
</evidence>
<dbReference type="RefSeq" id="WP_208343039.1">
    <property type="nucleotide sequence ID" value="NZ_CAWQFN010000250.1"/>
</dbReference>
<comment type="caution">
    <text evidence="1">The sequence shown here is derived from an EMBL/GenBank/DDBJ whole genome shotgun (WGS) entry which is preliminary data.</text>
</comment>
<name>A0AAP5MA42_9CYAN</name>
<organism evidence="1 2">
    <name type="scientific">Aetokthonos hydrillicola Thurmond2011</name>
    <dbReference type="NCBI Taxonomy" id="2712845"/>
    <lineage>
        <taxon>Bacteria</taxon>
        <taxon>Bacillati</taxon>
        <taxon>Cyanobacteriota</taxon>
        <taxon>Cyanophyceae</taxon>
        <taxon>Nostocales</taxon>
        <taxon>Hapalosiphonaceae</taxon>
        <taxon>Aetokthonos</taxon>
    </lineage>
</organism>
<proteinExistence type="predicted"/>
<gene>
    <name evidence="1" type="ORF">G7B40_040580</name>
</gene>
<sequence>MKIYVQSSGREHGYYWLAKGETRFEAGKIHNFPIFQKTRFLINPQDFSIVLYRLEGKLLLLLTGLRTERQDRMHRYISNSIAWIGSNDDEIIMREISALVLNNNLQIQKILNYAIVNSKDPREFEVHWTAIEGLIQVSRTTYQSLPHQELQGKIARISDARKQELAETLMKYNLPLRDGALVVVTTASNKDILEKSRVWRALSSDNTLEEYWQATSKNIFQEIASIISKWLRNLKRIFISN</sequence>
<accession>A0AAP5MA42</accession>
<dbReference type="EMBL" id="JAALHA020000039">
    <property type="protein sequence ID" value="MDR9900786.1"/>
    <property type="molecule type" value="Genomic_DNA"/>
</dbReference>
<reference evidence="2" key="1">
    <citation type="journal article" date="2021" name="Science">
        <title>Hunting the eagle killer: A cyanobacterial neurotoxin causes vacuolar myelinopathy.</title>
        <authorList>
            <person name="Breinlinger S."/>
            <person name="Phillips T.J."/>
            <person name="Haram B.N."/>
            <person name="Mares J."/>
            <person name="Martinez Yerena J.A."/>
            <person name="Hrouzek P."/>
            <person name="Sobotka R."/>
            <person name="Henderson W.M."/>
            <person name="Schmieder P."/>
            <person name="Williams S.M."/>
            <person name="Lauderdale J.D."/>
            <person name="Wilde H.D."/>
            <person name="Gerrin W."/>
            <person name="Kust A."/>
            <person name="Washington J.W."/>
            <person name="Wagner C."/>
            <person name="Geier B."/>
            <person name="Liebeke M."/>
            <person name="Enke H."/>
            <person name="Niedermeyer T.H.J."/>
            <person name="Wilde S.B."/>
        </authorList>
    </citation>
    <scope>NUCLEOTIDE SEQUENCE [LARGE SCALE GENOMIC DNA]</scope>
    <source>
        <strain evidence="2">Thurmond2011</strain>
    </source>
</reference>
<protein>
    <submittedName>
        <fullName evidence="1">Uncharacterized protein</fullName>
    </submittedName>
</protein>
<keyword evidence="2" id="KW-1185">Reference proteome</keyword>
<dbReference type="AlphaFoldDB" id="A0AAP5MA42"/>
<evidence type="ECO:0000313" key="2">
    <source>
        <dbReference type="Proteomes" id="UP000667802"/>
    </source>
</evidence>
<dbReference type="Proteomes" id="UP000667802">
    <property type="component" value="Unassembled WGS sequence"/>
</dbReference>